<accession>A0ABQ3R4R0</accession>
<evidence type="ECO:0008006" key="3">
    <source>
        <dbReference type="Google" id="ProtNLM"/>
    </source>
</evidence>
<keyword evidence="2" id="KW-1185">Reference proteome</keyword>
<evidence type="ECO:0000313" key="1">
    <source>
        <dbReference type="EMBL" id="GHI50855.1"/>
    </source>
</evidence>
<gene>
    <name evidence="1" type="ORF">Srubr_07010</name>
</gene>
<proteinExistence type="predicted"/>
<name>A0ABQ3R4R0_STRRR</name>
<dbReference type="Proteomes" id="UP000646738">
    <property type="component" value="Unassembled WGS sequence"/>
</dbReference>
<protein>
    <recommendedName>
        <fullName evidence="3">HEAT repeat domain-containing protein</fullName>
    </recommendedName>
</protein>
<comment type="caution">
    <text evidence="1">The sequence shown here is derived from an EMBL/GenBank/DDBJ whole genome shotgun (WGS) entry which is preliminary data.</text>
</comment>
<organism evidence="1 2">
    <name type="scientific">Streptomyces rubradiris</name>
    <name type="common">Streptomyces achromogenes subsp. rubradiris</name>
    <dbReference type="NCBI Taxonomy" id="285531"/>
    <lineage>
        <taxon>Bacteria</taxon>
        <taxon>Bacillati</taxon>
        <taxon>Actinomycetota</taxon>
        <taxon>Actinomycetes</taxon>
        <taxon>Kitasatosporales</taxon>
        <taxon>Streptomycetaceae</taxon>
        <taxon>Streptomyces</taxon>
    </lineage>
</organism>
<reference evidence="2" key="1">
    <citation type="submission" date="2023-07" db="EMBL/GenBank/DDBJ databases">
        <title>Whole genome shotgun sequence of Streptomyces achromogenes subsp. rubradiris NBRC 14000.</title>
        <authorList>
            <person name="Komaki H."/>
            <person name="Tamura T."/>
        </authorList>
    </citation>
    <scope>NUCLEOTIDE SEQUENCE [LARGE SCALE GENOMIC DNA]</scope>
    <source>
        <strain evidence="2">NBRC 14000</strain>
    </source>
</reference>
<dbReference type="EMBL" id="BNEA01000001">
    <property type="protein sequence ID" value="GHI50855.1"/>
    <property type="molecule type" value="Genomic_DNA"/>
</dbReference>
<sequence>MKGNTRVSNAEPEWESFSHALAAASALNRSLVPLRQDREATVRVLGEALKTFETRDEALLLLAALGTDITEALIPPLLRTALRVRDTLRVRQVLGRLPHSAAEAAVPPAVWKLLDEAAESDDYRRMAELLDYLGLDAALSDLCVRARESMDEEIREVAEDFGGE</sequence>
<evidence type="ECO:0000313" key="2">
    <source>
        <dbReference type="Proteomes" id="UP000646738"/>
    </source>
</evidence>